<protein>
    <submittedName>
        <fullName evidence="2">Uncharacterized protein</fullName>
    </submittedName>
</protein>
<dbReference type="Proteomes" id="UP000663841">
    <property type="component" value="Unassembled WGS sequence"/>
</dbReference>
<feature type="region of interest" description="Disordered" evidence="1">
    <location>
        <begin position="64"/>
        <end position="104"/>
    </location>
</feature>
<evidence type="ECO:0000313" key="2">
    <source>
        <dbReference type="EMBL" id="CAE6445332.1"/>
    </source>
</evidence>
<feature type="compositionally biased region" description="Basic and acidic residues" evidence="1">
    <location>
        <begin position="1"/>
        <end position="12"/>
    </location>
</feature>
<dbReference type="EMBL" id="CAJMWW010000112">
    <property type="protein sequence ID" value="CAE6445332.1"/>
    <property type="molecule type" value="Genomic_DNA"/>
</dbReference>
<accession>A0A8H3B1M0</accession>
<proteinExistence type="predicted"/>
<comment type="caution">
    <text evidence="2">The sequence shown here is derived from an EMBL/GenBank/DDBJ whole genome shotgun (WGS) entry which is preliminary data.</text>
</comment>
<evidence type="ECO:0000256" key="1">
    <source>
        <dbReference type="SAM" id="MobiDB-lite"/>
    </source>
</evidence>
<gene>
    <name evidence="2" type="ORF">RDB_LOCUS111045</name>
</gene>
<evidence type="ECO:0000313" key="3">
    <source>
        <dbReference type="Proteomes" id="UP000663841"/>
    </source>
</evidence>
<organism evidence="2 3">
    <name type="scientific">Rhizoctonia solani</name>
    <dbReference type="NCBI Taxonomy" id="456999"/>
    <lineage>
        <taxon>Eukaryota</taxon>
        <taxon>Fungi</taxon>
        <taxon>Dikarya</taxon>
        <taxon>Basidiomycota</taxon>
        <taxon>Agaricomycotina</taxon>
        <taxon>Agaricomycetes</taxon>
        <taxon>Cantharellales</taxon>
        <taxon>Ceratobasidiaceae</taxon>
        <taxon>Rhizoctonia</taxon>
    </lineage>
</organism>
<reference evidence="2" key="1">
    <citation type="submission" date="2021-01" db="EMBL/GenBank/DDBJ databases">
        <authorList>
            <person name="Kaushik A."/>
        </authorList>
    </citation>
    <scope>NUCLEOTIDE SEQUENCE</scope>
    <source>
        <strain evidence="2">AG3-T5</strain>
    </source>
</reference>
<feature type="region of interest" description="Disordered" evidence="1">
    <location>
        <begin position="1"/>
        <end position="24"/>
    </location>
</feature>
<sequence length="451" mass="48337">MNNHPEITDKRSSQLGDSNGRRFTTPLRKVFKRLHVVRKKPTNGIAAPLVDCSNTQVQVNATSNAGEMSLDEKLAPPPAPRPSRLATPVAPPSPISPLPPSVSRSGNLLITRSREIGVSESPSLLQASVMSDETMREYSSPMVPLPCGDLFQLGLTPVPSMRSIVDSECPVFAPALPTVQRVSSDIAGWTSDIDMTDVVNMELDDADKAVTPTPPSRNMSTQWLPNLISVRKAASNNYSTTAVFEGGHLAERRRSTFMSKLVGSTWGFTGLGLASMSGHRRTQSAVLSTSVQKSNWGVMGPLPSIPTGKCSIERAVFGPEAVAAASKVSSTHRNSLVSGLPPANSTLRMTGSKSARALDHLDLENENVAPGAKIEERPKKKRRSIAENFMPAAGPTPSPVRVTRAMAVRQAEIEANTPTRITRSASKRLAELANNPTGMSNAVRSKSVKRL</sequence>
<name>A0A8H3B1M0_9AGAM</name>
<feature type="compositionally biased region" description="Pro residues" evidence="1">
    <location>
        <begin position="89"/>
        <end position="100"/>
    </location>
</feature>
<dbReference type="AlphaFoldDB" id="A0A8H3B1M0"/>